<evidence type="ECO:0000259" key="4">
    <source>
        <dbReference type="PROSITE" id="PS50887"/>
    </source>
</evidence>
<proteinExistence type="predicted"/>
<evidence type="ECO:0000256" key="1">
    <source>
        <dbReference type="SAM" id="Phobius"/>
    </source>
</evidence>
<dbReference type="InterPro" id="IPR000014">
    <property type="entry name" value="PAS"/>
</dbReference>
<dbReference type="Proteomes" id="UP001432014">
    <property type="component" value="Chromosome"/>
</dbReference>
<dbReference type="PANTHER" id="PTHR44757">
    <property type="entry name" value="DIGUANYLATE CYCLASE DGCP"/>
    <property type="match status" value="1"/>
</dbReference>
<feature type="transmembrane region" description="Helical" evidence="1">
    <location>
        <begin position="76"/>
        <end position="97"/>
    </location>
</feature>
<dbReference type="InterPro" id="IPR035965">
    <property type="entry name" value="PAS-like_dom_sf"/>
</dbReference>
<keyword evidence="1" id="KW-0472">Membrane</keyword>
<dbReference type="SMART" id="SM00091">
    <property type="entry name" value="PAS"/>
    <property type="match status" value="1"/>
</dbReference>
<evidence type="ECO:0000259" key="2">
    <source>
        <dbReference type="PROSITE" id="PS50112"/>
    </source>
</evidence>
<accession>A0ABZ1WBB9</accession>
<dbReference type="PROSITE" id="PS50883">
    <property type="entry name" value="EAL"/>
    <property type="match status" value="1"/>
</dbReference>
<dbReference type="SMART" id="SM00267">
    <property type="entry name" value="GGDEF"/>
    <property type="match status" value="1"/>
</dbReference>
<organism evidence="5 6">
    <name type="scientific">Kitasatospora herbaricolor</name>
    <dbReference type="NCBI Taxonomy" id="68217"/>
    <lineage>
        <taxon>Bacteria</taxon>
        <taxon>Bacillati</taxon>
        <taxon>Actinomycetota</taxon>
        <taxon>Actinomycetes</taxon>
        <taxon>Kitasatosporales</taxon>
        <taxon>Streptomycetaceae</taxon>
        <taxon>Kitasatospora</taxon>
    </lineage>
</organism>
<dbReference type="InterPro" id="IPR043128">
    <property type="entry name" value="Rev_trsase/Diguanyl_cyclase"/>
</dbReference>
<dbReference type="InterPro" id="IPR001633">
    <property type="entry name" value="EAL_dom"/>
</dbReference>
<dbReference type="PANTHER" id="PTHR44757:SF2">
    <property type="entry name" value="BIOFILM ARCHITECTURE MAINTENANCE PROTEIN MBAA"/>
    <property type="match status" value="1"/>
</dbReference>
<dbReference type="Gene3D" id="3.30.450.20">
    <property type="entry name" value="PAS domain"/>
    <property type="match status" value="1"/>
</dbReference>
<dbReference type="SUPFAM" id="SSF141868">
    <property type="entry name" value="EAL domain-like"/>
    <property type="match status" value="1"/>
</dbReference>
<feature type="transmembrane region" description="Helical" evidence="1">
    <location>
        <begin position="143"/>
        <end position="163"/>
    </location>
</feature>
<keyword evidence="6" id="KW-1185">Reference proteome</keyword>
<name>A0ABZ1WBB9_9ACTN</name>
<dbReference type="CDD" id="cd01949">
    <property type="entry name" value="GGDEF"/>
    <property type="match status" value="1"/>
</dbReference>
<reference evidence="5 6" key="1">
    <citation type="submission" date="2022-10" db="EMBL/GenBank/DDBJ databases">
        <title>The complete genomes of actinobacterial strains from the NBC collection.</title>
        <authorList>
            <person name="Joergensen T.S."/>
            <person name="Alvarez Arevalo M."/>
            <person name="Sterndorff E.B."/>
            <person name="Faurdal D."/>
            <person name="Vuksanovic O."/>
            <person name="Mourched A.-S."/>
            <person name="Charusanti P."/>
            <person name="Shaw S."/>
            <person name="Blin K."/>
            <person name="Weber T."/>
        </authorList>
    </citation>
    <scope>NUCLEOTIDE SEQUENCE [LARGE SCALE GENOMIC DNA]</scope>
    <source>
        <strain evidence="5 6">NBC_01247</strain>
    </source>
</reference>
<dbReference type="InterPro" id="IPR029787">
    <property type="entry name" value="Nucleotide_cyclase"/>
</dbReference>
<dbReference type="SUPFAM" id="SSF55785">
    <property type="entry name" value="PYP-like sensor domain (PAS domain)"/>
    <property type="match status" value="1"/>
</dbReference>
<feature type="domain" description="PAS" evidence="2">
    <location>
        <begin position="451"/>
        <end position="487"/>
    </location>
</feature>
<gene>
    <name evidence="5" type="ORF">OG469_22535</name>
</gene>
<dbReference type="InterPro" id="IPR052155">
    <property type="entry name" value="Biofilm_reg_signaling"/>
</dbReference>
<feature type="transmembrane region" description="Helical" evidence="1">
    <location>
        <begin position="242"/>
        <end position="260"/>
    </location>
</feature>
<dbReference type="Gene3D" id="3.20.20.450">
    <property type="entry name" value="EAL domain"/>
    <property type="match status" value="1"/>
</dbReference>
<dbReference type="InterPro" id="IPR035919">
    <property type="entry name" value="EAL_sf"/>
</dbReference>
<dbReference type="EMBL" id="CP108482">
    <property type="protein sequence ID" value="WUS58039.1"/>
    <property type="molecule type" value="Genomic_DNA"/>
</dbReference>
<evidence type="ECO:0000313" key="5">
    <source>
        <dbReference type="EMBL" id="WUS58039.1"/>
    </source>
</evidence>
<dbReference type="Pfam" id="PF00989">
    <property type="entry name" value="PAS"/>
    <property type="match status" value="1"/>
</dbReference>
<evidence type="ECO:0000313" key="6">
    <source>
        <dbReference type="Proteomes" id="UP001432014"/>
    </source>
</evidence>
<dbReference type="SUPFAM" id="SSF55073">
    <property type="entry name" value="Nucleotide cyclase"/>
    <property type="match status" value="1"/>
</dbReference>
<dbReference type="Pfam" id="PF00990">
    <property type="entry name" value="GGDEF"/>
    <property type="match status" value="1"/>
</dbReference>
<keyword evidence="1" id="KW-1133">Transmembrane helix</keyword>
<keyword evidence="1" id="KW-0812">Transmembrane</keyword>
<dbReference type="Pfam" id="PF00563">
    <property type="entry name" value="EAL"/>
    <property type="match status" value="1"/>
</dbReference>
<dbReference type="RefSeq" id="WP_329496014.1">
    <property type="nucleotide sequence ID" value="NZ_CP108460.1"/>
</dbReference>
<feature type="transmembrane region" description="Helical" evidence="1">
    <location>
        <begin position="175"/>
        <end position="193"/>
    </location>
</feature>
<dbReference type="CDD" id="cd01948">
    <property type="entry name" value="EAL"/>
    <property type="match status" value="1"/>
</dbReference>
<dbReference type="InterPro" id="IPR013767">
    <property type="entry name" value="PAS_fold"/>
</dbReference>
<dbReference type="Gene3D" id="3.30.70.270">
    <property type="match status" value="1"/>
</dbReference>
<dbReference type="NCBIfam" id="TIGR00229">
    <property type="entry name" value="sensory_box"/>
    <property type="match status" value="1"/>
</dbReference>
<feature type="domain" description="EAL" evidence="3">
    <location>
        <begin position="749"/>
        <end position="1011"/>
    </location>
</feature>
<dbReference type="InterPro" id="IPR000160">
    <property type="entry name" value="GGDEF_dom"/>
</dbReference>
<feature type="transmembrane region" description="Helical" evidence="1">
    <location>
        <begin position="272"/>
        <end position="294"/>
    </location>
</feature>
<dbReference type="CDD" id="cd00130">
    <property type="entry name" value="PAS"/>
    <property type="match status" value="1"/>
</dbReference>
<dbReference type="PROSITE" id="PS50112">
    <property type="entry name" value="PAS"/>
    <property type="match status" value="1"/>
</dbReference>
<dbReference type="NCBIfam" id="TIGR00254">
    <property type="entry name" value="GGDEF"/>
    <property type="match status" value="1"/>
</dbReference>
<dbReference type="PROSITE" id="PS50887">
    <property type="entry name" value="GGDEF"/>
    <property type="match status" value="1"/>
</dbReference>
<evidence type="ECO:0000259" key="3">
    <source>
        <dbReference type="PROSITE" id="PS50883"/>
    </source>
</evidence>
<protein>
    <submittedName>
        <fullName evidence="5">EAL domain-containing protein</fullName>
    </submittedName>
</protein>
<sequence>MILLTVIYYLFPEKRIIWWTGIGLSGVAAIIAGARINRPAHALPWYFLAAANFSFTAGEVVQVIQTDYLHQTNFPSIADGAYLAEFLLYAAGVLGFIRWRTAHQDRGSLIDALTLTVGLALLSWIYLILPYARDPELTWVQKAISIAYPLGDVLVLAMLLRLLVPRGGKSRSLQLLTAGTIGILVSDVLYGLIQLHGTWSIGTPVDLGWAAFYALWGAAALHPSMVELTEPIPIQPTHITRGRIALLAFASLIAPAVLLFEVAHGDSSHAGVIAAFSAVLFLLVLARLSGVVLVHRQALDRERVLRAAGAELTSAVTVDEVTEAVRTAVSTLMPDTPHHVATLAVGEGGSLADEGLPQLPASEGARGSRLVPAEAFGGDLAKLLDGMPRALVCPLALEERPSGNALVGVLIVGGTDQRLAALRSSLEILAAQAALAVERVILSQEINARNSEAYFRTLVQSASDVILILNEDDSVRYASSSAERVLGHPGLGGARLSELVPPEDSHAVVLALARMRRGDRERSEQREHWRLLRGDHRSIEVEVRCNDLRQDPTVGGLVLTLRDVTDQRQMERELTHRAFHDSLTGLANRVLFQDRVSHALTRSERRGTVTGVLFLDLDDFKVVNDTQGHSVGDELLVAVSLRVSTALRTSDTAARLGGDEFAVLVEDARSPADVGGIADSVLAAFSEPFRLSAGAVRVSASVGVATTEDSVDSTELLSHADLALYSAKASGKRQWCQYQPALQAGLAERHELNESLDSAISESAFTLYYQPIVDLAGGGLVAFEALVRWPHARRGMVPPEEFIALAEESGQIVPLGAWVLEHAAAETTRWQRTSLAPRAVRGRAPLHVSVNVSARQFRDAGFVDTVRQIIDTSGIQPDSLILELTESILMRRDDRVRADMATLSDLGVRIAIDDFGTGYSSLSYLREFPISLLKIDKSFIDGLGVSQQQYALVEGITRIADTLGVQVIAEGIETTAQRDLLAAMGCPLGQGYLFAQPLTVEQAGALVREDAALVGLPERDRS</sequence>
<dbReference type="SMART" id="SM00052">
    <property type="entry name" value="EAL"/>
    <property type="match status" value="1"/>
</dbReference>
<feature type="transmembrane region" description="Helical" evidence="1">
    <location>
        <begin position="43"/>
        <end position="64"/>
    </location>
</feature>
<feature type="transmembrane region" description="Helical" evidence="1">
    <location>
        <begin position="109"/>
        <end position="131"/>
    </location>
</feature>
<feature type="domain" description="GGDEF" evidence="4">
    <location>
        <begin position="608"/>
        <end position="740"/>
    </location>
</feature>
<feature type="transmembrane region" description="Helical" evidence="1">
    <location>
        <begin position="16"/>
        <end position="36"/>
    </location>
</feature>